<proteinExistence type="inferred from homology"/>
<keyword evidence="3 5" id="KW-0378">Hydrolase</keyword>
<dbReference type="SUPFAM" id="SSF53649">
    <property type="entry name" value="Alkaline phosphatase-like"/>
    <property type="match status" value="1"/>
</dbReference>
<dbReference type="Proteomes" id="UP001429745">
    <property type="component" value="Unassembled WGS sequence"/>
</dbReference>
<dbReference type="GO" id="GO:0004065">
    <property type="term" value="F:arylsulfatase activity"/>
    <property type="evidence" value="ECO:0007669"/>
    <property type="project" value="UniProtKB-EC"/>
</dbReference>
<dbReference type="Pfam" id="PF00884">
    <property type="entry name" value="Sulfatase"/>
    <property type="match status" value="1"/>
</dbReference>
<evidence type="ECO:0000313" key="5">
    <source>
        <dbReference type="EMBL" id="NLP85296.1"/>
    </source>
</evidence>
<dbReference type="InterPro" id="IPR017850">
    <property type="entry name" value="Alkaline_phosphatase_core_sf"/>
</dbReference>
<dbReference type="EC" id="3.1.6.1" evidence="5"/>
<keyword evidence="6" id="KW-1185">Reference proteome</keyword>
<dbReference type="NCBIfam" id="NF010322">
    <property type="entry name" value="PRK13759.1"/>
    <property type="match status" value="1"/>
</dbReference>
<dbReference type="RefSeq" id="WP_168913714.1">
    <property type="nucleotide sequence ID" value="NZ_JABACI010000004.1"/>
</dbReference>
<dbReference type="EMBL" id="JABACI010000004">
    <property type="protein sequence ID" value="NLP85296.1"/>
    <property type="molecule type" value="Genomic_DNA"/>
</dbReference>
<dbReference type="Gene3D" id="3.40.720.10">
    <property type="entry name" value="Alkaline Phosphatase, subunit A"/>
    <property type="match status" value="1"/>
</dbReference>
<name>A0ABX1KIV0_9MICO</name>
<evidence type="ECO:0000256" key="2">
    <source>
        <dbReference type="ARBA" id="ARBA00022723"/>
    </source>
</evidence>
<evidence type="ECO:0000313" key="6">
    <source>
        <dbReference type="Proteomes" id="UP001429745"/>
    </source>
</evidence>
<evidence type="ECO:0000256" key="1">
    <source>
        <dbReference type="ARBA" id="ARBA00008779"/>
    </source>
</evidence>
<dbReference type="PROSITE" id="PS00149">
    <property type="entry name" value="SULFATASE_2"/>
    <property type="match status" value="1"/>
</dbReference>
<dbReference type="PANTHER" id="PTHR45953:SF1">
    <property type="entry name" value="IDURONATE 2-SULFATASE"/>
    <property type="match status" value="1"/>
</dbReference>
<accession>A0ABX1KIV0</accession>
<keyword evidence="2" id="KW-0479">Metal-binding</keyword>
<feature type="domain" description="Sulfatase N-terminal" evidence="4">
    <location>
        <begin position="5"/>
        <end position="360"/>
    </location>
</feature>
<sequence>MSSRPNVILIVTDQQRWDTLSCDGGFVQTANLDHLAAAGTLFRRAYSSTPSCTAARASLLTGRDPWSTGILGMGAGQPPLAGLTDTLPEVLARAGYQTFGVGKMHFTPQRARYGFHETVIDESLRVQDERFVSDYTAWFERNAPADVRQADHGLDFNSWMSRPFHAPEHLHPTTWTVTESIRFLERRDPTRPFFLMTSFARPHSPYDPPAFYYEHNAERARAGAIPDAAVGPWASVHDVGGPEAADVNAWRGRRSGDEIRRARAGYAGLVEHIDHQIGRLMRFLRDRGLDAETLIVFTSDHGDMLGDHHLWRKTYAYEGSAHVPLIVRLPAALRARGDARTADSPVCLQDVMPTILDACGLEDRPEMEGRSLLPLIRNEDVAWRERVHGEHSICYDASQEMQYLTDGRWKYIWFPRHADGAPGEQLFDLDTDPYERHDLARRPERADEVRLWRTRMAETLARRNAGLVSGGQLVPQHGRPPLVSPAAAERLATLV</sequence>
<dbReference type="InterPro" id="IPR000917">
    <property type="entry name" value="Sulfatase_N"/>
</dbReference>
<evidence type="ECO:0000259" key="4">
    <source>
        <dbReference type="Pfam" id="PF00884"/>
    </source>
</evidence>
<evidence type="ECO:0000256" key="3">
    <source>
        <dbReference type="ARBA" id="ARBA00022801"/>
    </source>
</evidence>
<comment type="similarity">
    <text evidence="1">Belongs to the sulfatase family.</text>
</comment>
<gene>
    <name evidence="5" type="ORF">HF576_15720</name>
</gene>
<organism evidence="5 6">
    <name type="scientific">Microbacterium salsuginis</name>
    <dbReference type="NCBI Taxonomy" id="2722803"/>
    <lineage>
        <taxon>Bacteria</taxon>
        <taxon>Bacillati</taxon>
        <taxon>Actinomycetota</taxon>
        <taxon>Actinomycetes</taxon>
        <taxon>Micrococcales</taxon>
        <taxon>Microbacteriaceae</taxon>
        <taxon>Microbacterium</taxon>
    </lineage>
</organism>
<reference evidence="5 6" key="1">
    <citation type="submission" date="2020-04" db="EMBL/GenBank/DDBJ databases">
        <title>CFH 90308 Microbacterium sp.</title>
        <authorList>
            <person name="Nie G."/>
            <person name="Ming H."/>
            <person name="Xia T."/>
        </authorList>
    </citation>
    <scope>NUCLEOTIDE SEQUENCE [LARGE SCALE GENOMIC DNA]</scope>
    <source>
        <strain evidence="5 6">CFH 90308</strain>
    </source>
</reference>
<dbReference type="InterPro" id="IPR024607">
    <property type="entry name" value="Sulfatase_CS"/>
</dbReference>
<dbReference type="PANTHER" id="PTHR45953">
    <property type="entry name" value="IDURONATE 2-SULFATASE"/>
    <property type="match status" value="1"/>
</dbReference>
<comment type="caution">
    <text evidence="5">The sequence shown here is derived from an EMBL/GenBank/DDBJ whole genome shotgun (WGS) entry which is preliminary data.</text>
</comment>
<protein>
    <submittedName>
        <fullName evidence="5">Arylsulfatase</fullName>
        <ecNumber evidence="5">3.1.6.1</ecNumber>
    </submittedName>
</protein>